<evidence type="ECO:0008006" key="3">
    <source>
        <dbReference type="Google" id="ProtNLM"/>
    </source>
</evidence>
<dbReference type="EMBL" id="FNBC01000029">
    <property type="protein sequence ID" value="SDF17326.1"/>
    <property type="molecule type" value="Genomic_DNA"/>
</dbReference>
<organism evidence="1 2">
    <name type="scientific">Thermus arciformis</name>
    <dbReference type="NCBI Taxonomy" id="482827"/>
    <lineage>
        <taxon>Bacteria</taxon>
        <taxon>Thermotogati</taxon>
        <taxon>Deinococcota</taxon>
        <taxon>Deinococci</taxon>
        <taxon>Thermales</taxon>
        <taxon>Thermaceae</taxon>
        <taxon>Thermus</taxon>
    </lineage>
</organism>
<dbReference type="Proteomes" id="UP000199446">
    <property type="component" value="Unassembled WGS sequence"/>
</dbReference>
<gene>
    <name evidence="1" type="ORF">SAMN04488243_12929</name>
</gene>
<reference evidence="2" key="1">
    <citation type="submission" date="2016-10" db="EMBL/GenBank/DDBJ databases">
        <authorList>
            <person name="Varghese N."/>
            <person name="Submissions S."/>
        </authorList>
    </citation>
    <scope>NUCLEOTIDE SEQUENCE [LARGE SCALE GENOMIC DNA]</scope>
    <source>
        <strain evidence="2">CGMCC 1.6992</strain>
    </source>
</reference>
<dbReference type="AlphaFoldDB" id="A0A1G7IXK7"/>
<accession>A0A1G7IXK7</accession>
<dbReference type="RefSeq" id="WP_093008198.1">
    <property type="nucleotide sequence ID" value="NZ_FNBC01000029.1"/>
</dbReference>
<proteinExistence type="predicted"/>
<name>A0A1G7IXK7_9DEIN</name>
<dbReference type="STRING" id="482827.SAMN04488243_12929"/>
<evidence type="ECO:0000313" key="1">
    <source>
        <dbReference type="EMBL" id="SDF17326.1"/>
    </source>
</evidence>
<evidence type="ECO:0000313" key="2">
    <source>
        <dbReference type="Proteomes" id="UP000199446"/>
    </source>
</evidence>
<dbReference type="OrthoDB" id="26011at2"/>
<sequence length="89" mass="10323">MEYDELPYGEAKARAVKVLEDGYGDAVVLKDDHGYWVLYYFYGFQGPPPTAKPHWMEGPLPEEGQVRPPYAMRRFLEDQGDFTYLNDVD</sequence>
<keyword evidence="2" id="KW-1185">Reference proteome</keyword>
<protein>
    <recommendedName>
        <fullName evidence="3">Annexin VII</fullName>
    </recommendedName>
</protein>